<dbReference type="InterPro" id="IPR014469">
    <property type="entry name" value="DUF2271"/>
</dbReference>
<organism evidence="3 4">
    <name type="scientific">Novipirellula galeiformis</name>
    <dbReference type="NCBI Taxonomy" id="2528004"/>
    <lineage>
        <taxon>Bacteria</taxon>
        <taxon>Pseudomonadati</taxon>
        <taxon>Planctomycetota</taxon>
        <taxon>Planctomycetia</taxon>
        <taxon>Pirellulales</taxon>
        <taxon>Pirellulaceae</taxon>
        <taxon>Novipirellula</taxon>
    </lineage>
</organism>
<dbReference type="Pfam" id="PF10029">
    <property type="entry name" value="DUF2271"/>
    <property type="match status" value="1"/>
</dbReference>
<dbReference type="RefSeq" id="WP_390620906.1">
    <property type="nucleotide sequence ID" value="NZ_SJPT01000008.1"/>
</dbReference>
<reference evidence="3 4" key="1">
    <citation type="submission" date="2019-02" db="EMBL/GenBank/DDBJ databases">
        <title>Deep-cultivation of Planctomycetes and their phenomic and genomic characterization uncovers novel biology.</title>
        <authorList>
            <person name="Wiegand S."/>
            <person name="Jogler M."/>
            <person name="Boedeker C."/>
            <person name="Pinto D."/>
            <person name="Vollmers J."/>
            <person name="Rivas-Marin E."/>
            <person name="Kohn T."/>
            <person name="Peeters S.H."/>
            <person name="Heuer A."/>
            <person name="Rast P."/>
            <person name="Oberbeckmann S."/>
            <person name="Bunk B."/>
            <person name="Jeske O."/>
            <person name="Meyerdierks A."/>
            <person name="Storesund J.E."/>
            <person name="Kallscheuer N."/>
            <person name="Luecker S."/>
            <person name="Lage O.M."/>
            <person name="Pohl T."/>
            <person name="Merkel B.J."/>
            <person name="Hornburger P."/>
            <person name="Mueller R.-W."/>
            <person name="Bruemmer F."/>
            <person name="Labrenz M."/>
            <person name="Spormann A.M."/>
            <person name="Op Den Camp H."/>
            <person name="Overmann J."/>
            <person name="Amann R."/>
            <person name="Jetten M.S.M."/>
            <person name="Mascher T."/>
            <person name="Medema M.H."/>
            <person name="Devos D.P."/>
            <person name="Kaster A.-K."/>
            <person name="Ovreas L."/>
            <person name="Rohde M."/>
            <person name="Galperin M.Y."/>
            <person name="Jogler C."/>
        </authorList>
    </citation>
    <scope>NUCLEOTIDE SEQUENCE [LARGE SCALE GENOMIC DNA]</scope>
    <source>
        <strain evidence="3 4">Pla52o</strain>
    </source>
</reference>
<name>A0A5C6C8V9_9BACT</name>
<dbReference type="Proteomes" id="UP000316304">
    <property type="component" value="Unassembled WGS sequence"/>
</dbReference>
<protein>
    <recommendedName>
        <fullName evidence="5">DUF2271 domain-containing protein</fullName>
    </recommendedName>
</protein>
<evidence type="ECO:0000256" key="1">
    <source>
        <dbReference type="SAM" id="MobiDB-lite"/>
    </source>
</evidence>
<feature type="region of interest" description="Disordered" evidence="1">
    <location>
        <begin position="155"/>
        <end position="176"/>
    </location>
</feature>
<sequence length="176" mass="19759" precursor="true">MVRCFFSALAGLMLAYCSCATTQAEQLSVSVEIPQLNVSEYHRPYVAIWIEEPSSKTVRDLSVWYQMRQGKEGHGTKWLPDLRQWWRRSGRYLEMPVDGVTSATRPVGKHVLEFSHEQAPLKDLPAGSYTLVVEAVREVGGRELVKIPFQWPVDAPQTKDAKGDSELGGVSLTLKP</sequence>
<feature type="signal peptide" evidence="2">
    <location>
        <begin position="1"/>
        <end position="24"/>
    </location>
</feature>
<evidence type="ECO:0000313" key="3">
    <source>
        <dbReference type="EMBL" id="TWU20618.1"/>
    </source>
</evidence>
<keyword evidence="2" id="KW-0732">Signal</keyword>
<proteinExistence type="predicted"/>
<gene>
    <name evidence="3" type="ORF">Pla52o_44960</name>
</gene>
<keyword evidence="4" id="KW-1185">Reference proteome</keyword>
<dbReference type="AlphaFoldDB" id="A0A5C6C8V9"/>
<evidence type="ECO:0008006" key="5">
    <source>
        <dbReference type="Google" id="ProtNLM"/>
    </source>
</evidence>
<feature type="chain" id="PRO_5022947570" description="DUF2271 domain-containing protein" evidence="2">
    <location>
        <begin position="25"/>
        <end position="176"/>
    </location>
</feature>
<accession>A0A5C6C8V9</accession>
<dbReference type="PIRSF" id="PIRSF014995">
    <property type="entry name" value="UCP014995"/>
    <property type="match status" value="1"/>
</dbReference>
<evidence type="ECO:0000313" key="4">
    <source>
        <dbReference type="Proteomes" id="UP000316304"/>
    </source>
</evidence>
<dbReference type="EMBL" id="SJPT01000008">
    <property type="protein sequence ID" value="TWU20618.1"/>
    <property type="molecule type" value="Genomic_DNA"/>
</dbReference>
<evidence type="ECO:0000256" key="2">
    <source>
        <dbReference type="SAM" id="SignalP"/>
    </source>
</evidence>
<comment type="caution">
    <text evidence="3">The sequence shown here is derived from an EMBL/GenBank/DDBJ whole genome shotgun (WGS) entry which is preliminary data.</text>
</comment>